<evidence type="ECO:0000256" key="1">
    <source>
        <dbReference type="SAM" id="MobiDB-lite"/>
    </source>
</evidence>
<dbReference type="Gene3D" id="2.170.150.40">
    <property type="entry name" value="Domain of unknown function (DUF427)"/>
    <property type="match status" value="1"/>
</dbReference>
<comment type="caution">
    <text evidence="3">The sequence shown here is derived from an EMBL/GenBank/DDBJ whole genome shotgun (WGS) entry which is preliminary data.</text>
</comment>
<reference evidence="3 4" key="1">
    <citation type="submission" date="2020-10" db="EMBL/GenBank/DDBJ databases">
        <title>Phylogeny of dyella-like bacteria.</title>
        <authorList>
            <person name="Fu J."/>
        </authorList>
    </citation>
    <scope>NUCLEOTIDE SEQUENCE [LARGE SCALE GENOMIC DNA]</scope>
    <source>
        <strain evidence="3 4">DHOB07</strain>
    </source>
</reference>
<accession>A0ABW8J038</accession>
<dbReference type="Proteomes" id="UP001620405">
    <property type="component" value="Unassembled WGS sequence"/>
</dbReference>
<organism evidence="3 4">
    <name type="scientific">Dyella lipolytica</name>
    <dbReference type="NCBI Taxonomy" id="1867835"/>
    <lineage>
        <taxon>Bacteria</taxon>
        <taxon>Pseudomonadati</taxon>
        <taxon>Pseudomonadota</taxon>
        <taxon>Gammaproteobacteria</taxon>
        <taxon>Lysobacterales</taxon>
        <taxon>Rhodanobacteraceae</taxon>
        <taxon>Dyella</taxon>
    </lineage>
</organism>
<dbReference type="PANTHER" id="PTHR34310">
    <property type="entry name" value="DUF427 DOMAIN PROTEIN (AFU_ORTHOLOGUE AFUA_3G02220)"/>
    <property type="match status" value="1"/>
</dbReference>
<dbReference type="PANTHER" id="PTHR34310:SF9">
    <property type="entry name" value="BLR5716 PROTEIN"/>
    <property type="match status" value="1"/>
</dbReference>
<feature type="region of interest" description="Disordered" evidence="1">
    <location>
        <begin position="1"/>
        <end position="20"/>
    </location>
</feature>
<dbReference type="InterPro" id="IPR038694">
    <property type="entry name" value="DUF427_sf"/>
</dbReference>
<feature type="domain" description="DUF427" evidence="2">
    <location>
        <begin position="30"/>
        <end position="122"/>
    </location>
</feature>
<dbReference type="RefSeq" id="WP_284401972.1">
    <property type="nucleotide sequence ID" value="NZ_BSNQ01000009.1"/>
</dbReference>
<feature type="compositionally biased region" description="Polar residues" evidence="1">
    <location>
        <begin position="1"/>
        <end position="10"/>
    </location>
</feature>
<dbReference type="Pfam" id="PF04248">
    <property type="entry name" value="NTP_transf_9"/>
    <property type="match status" value="1"/>
</dbReference>
<sequence length="132" mass="14906">MTQSTSSTARTIKVPGPDHPITVERNARRVVVKVAGRVIADTRHALTLKEASYPPVQYIPRQNVDMTLLERTDHATYCPYKGECAYYSVPVGGERTVNAVWTYEQPYDAVALIKDHVAFYPDRVEAMEELDH</sequence>
<name>A0ABW8J038_9GAMM</name>
<keyword evidence="4" id="KW-1185">Reference proteome</keyword>
<evidence type="ECO:0000259" key="2">
    <source>
        <dbReference type="Pfam" id="PF04248"/>
    </source>
</evidence>
<evidence type="ECO:0000313" key="3">
    <source>
        <dbReference type="EMBL" id="MFK2874529.1"/>
    </source>
</evidence>
<protein>
    <submittedName>
        <fullName evidence="3">DUF427 domain-containing protein</fullName>
    </submittedName>
</protein>
<evidence type="ECO:0000313" key="4">
    <source>
        <dbReference type="Proteomes" id="UP001620405"/>
    </source>
</evidence>
<dbReference type="InterPro" id="IPR007361">
    <property type="entry name" value="DUF427"/>
</dbReference>
<dbReference type="EMBL" id="JADIKG010000012">
    <property type="protein sequence ID" value="MFK2874529.1"/>
    <property type="molecule type" value="Genomic_DNA"/>
</dbReference>
<proteinExistence type="predicted"/>
<gene>
    <name evidence="3" type="ORF">ISP13_13375</name>
</gene>